<evidence type="ECO:0000313" key="2">
    <source>
        <dbReference type="Proteomes" id="UP000326396"/>
    </source>
</evidence>
<sequence length="154" mass="17704">MMTEKYNLTPEIDHYACTIDLYGRAKELNEAMRSMRKIPIELDVVILGTFLSACKLHKNFELARGFEDELLRIGGESVTRYVQLANVYASEAWWDDMGRIRKMRGNEVGKNAGCSWVHVGSHVHSFTSADERRFENEELCGVLDLLIMEMNVKQ</sequence>
<keyword evidence="2" id="KW-1185">Reference proteome</keyword>
<accession>A0A5N6LYD4</accession>
<dbReference type="GO" id="GO:0003723">
    <property type="term" value="F:RNA binding"/>
    <property type="evidence" value="ECO:0007669"/>
    <property type="project" value="InterPro"/>
</dbReference>
<reference evidence="1 2" key="1">
    <citation type="submission" date="2019-05" db="EMBL/GenBank/DDBJ databases">
        <title>Mikania micrantha, genome provides insights into the molecular mechanism of rapid growth.</title>
        <authorList>
            <person name="Liu B."/>
        </authorList>
    </citation>
    <scope>NUCLEOTIDE SEQUENCE [LARGE SCALE GENOMIC DNA]</scope>
    <source>
        <strain evidence="1">NLD-2019</strain>
        <tissue evidence="1">Leaf</tissue>
    </source>
</reference>
<proteinExistence type="predicted"/>
<evidence type="ECO:0008006" key="3">
    <source>
        <dbReference type="Google" id="ProtNLM"/>
    </source>
</evidence>
<dbReference type="PANTHER" id="PTHR47926:SF387">
    <property type="entry name" value="PENTATRICOPEPTIDE REPEAT-CONTAINING PROTEIN"/>
    <property type="match status" value="1"/>
</dbReference>
<comment type="caution">
    <text evidence="1">The sequence shown here is derived from an EMBL/GenBank/DDBJ whole genome shotgun (WGS) entry which is preliminary data.</text>
</comment>
<dbReference type="OrthoDB" id="185373at2759"/>
<dbReference type="Gene3D" id="1.25.40.10">
    <property type="entry name" value="Tetratricopeptide repeat domain"/>
    <property type="match status" value="1"/>
</dbReference>
<dbReference type="PANTHER" id="PTHR47926">
    <property type="entry name" value="PENTATRICOPEPTIDE REPEAT-CONTAINING PROTEIN"/>
    <property type="match status" value="1"/>
</dbReference>
<dbReference type="GO" id="GO:0009451">
    <property type="term" value="P:RNA modification"/>
    <property type="evidence" value="ECO:0007669"/>
    <property type="project" value="InterPro"/>
</dbReference>
<name>A0A5N6LYD4_9ASTR</name>
<evidence type="ECO:0000313" key="1">
    <source>
        <dbReference type="EMBL" id="KAD3066512.1"/>
    </source>
</evidence>
<dbReference type="InterPro" id="IPR011990">
    <property type="entry name" value="TPR-like_helical_dom_sf"/>
</dbReference>
<protein>
    <recommendedName>
        <fullName evidence="3">Pentatricopeptide repeat-containing protein</fullName>
    </recommendedName>
</protein>
<dbReference type="InterPro" id="IPR046960">
    <property type="entry name" value="PPR_At4g14850-like_plant"/>
</dbReference>
<dbReference type="InterPro" id="IPR046848">
    <property type="entry name" value="E_motif"/>
</dbReference>
<dbReference type="EMBL" id="SZYD01000017">
    <property type="protein sequence ID" value="KAD3066512.1"/>
    <property type="molecule type" value="Genomic_DNA"/>
</dbReference>
<dbReference type="Proteomes" id="UP000326396">
    <property type="component" value="Linkage Group LG7"/>
</dbReference>
<dbReference type="Pfam" id="PF20431">
    <property type="entry name" value="E_motif"/>
    <property type="match status" value="1"/>
</dbReference>
<dbReference type="AlphaFoldDB" id="A0A5N6LYD4"/>
<gene>
    <name evidence="1" type="ORF">E3N88_34392</name>
</gene>
<organism evidence="1 2">
    <name type="scientific">Mikania micrantha</name>
    <name type="common">bitter vine</name>
    <dbReference type="NCBI Taxonomy" id="192012"/>
    <lineage>
        <taxon>Eukaryota</taxon>
        <taxon>Viridiplantae</taxon>
        <taxon>Streptophyta</taxon>
        <taxon>Embryophyta</taxon>
        <taxon>Tracheophyta</taxon>
        <taxon>Spermatophyta</taxon>
        <taxon>Magnoliopsida</taxon>
        <taxon>eudicotyledons</taxon>
        <taxon>Gunneridae</taxon>
        <taxon>Pentapetalae</taxon>
        <taxon>asterids</taxon>
        <taxon>campanulids</taxon>
        <taxon>Asterales</taxon>
        <taxon>Asteraceae</taxon>
        <taxon>Asteroideae</taxon>
        <taxon>Heliantheae alliance</taxon>
        <taxon>Eupatorieae</taxon>
        <taxon>Mikania</taxon>
    </lineage>
</organism>